<proteinExistence type="predicted"/>
<dbReference type="PATRIC" id="fig|447.4.peg.3430"/>
<dbReference type="InterPro" id="IPR009057">
    <property type="entry name" value="Homeodomain-like_sf"/>
</dbReference>
<keyword evidence="6" id="KW-1185">Reference proteome</keyword>
<protein>
    <submittedName>
        <fullName evidence="5">AraC family transcriptional regulator</fullName>
    </submittedName>
</protein>
<reference evidence="5 6" key="1">
    <citation type="submission" date="2015-11" db="EMBL/GenBank/DDBJ databases">
        <title>Genomic analysis of 38 Legionella species identifies large and diverse effector repertoires.</title>
        <authorList>
            <person name="Burstein D."/>
            <person name="Amaro F."/>
            <person name="Zusman T."/>
            <person name="Lifshitz Z."/>
            <person name="Cohen O."/>
            <person name="Gilbert J.A."/>
            <person name="Pupko T."/>
            <person name="Shuman H.A."/>
            <person name="Segal G."/>
        </authorList>
    </citation>
    <scope>NUCLEOTIDE SEQUENCE [LARGE SCALE GENOMIC DNA]</scope>
    <source>
        <strain evidence="5 6">WIGA</strain>
    </source>
</reference>
<evidence type="ECO:0000259" key="4">
    <source>
        <dbReference type="PROSITE" id="PS01124"/>
    </source>
</evidence>
<name>A0A0W0RF17_LEGBO</name>
<organism evidence="5 6">
    <name type="scientific">Legionella bozemanae</name>
    <name type="common">Fluoribacter bozemanae</name>
    <dbReference type="NCBI Taxonomy" id="447"/>
    <lineage>
        <taxon>Bacteria</taxon>
        <taxon>Pseudomonadati</taxon>
        <taxon>Pseudomonadota</taxon>
        <taxon>Gammaproteobacteria</taxon>
        <taxon>Legionellales</taxon>
        <taxon>Legionellaceae</taxon>
        <taxon>Legionella</taxon>
    </lineage>
</organism>
<dbReference type="SMART" id="SM00342">
    <property type="entry name" value="HTH_ARAC"/>
    <property type="match status" value="1"/>
</dbReference>
<keyword evidence="3" id="KW-0804">Transcription</keyword>
<dbReference type="STRING" id="447.Lboz_3210"/>
<sequence>MDKLFTRGTKIISHYVIILLSCKGFCKIKEEGNQLQICFTPCGIIRVFLLNCFSQRVAKLITNRIDLRSYHTESCSHAHDFAQLVLPLAGSMELESGLYAGIVDKQVGVFIAPNERHCFAGSPNNLFLVIDVTAQNHLFEDRRSHAFNLTASMKKLLHFTHHYLAVKEGDFFTDSLINQLIIHFATKSFSPELDPIAIKAKNWIDLYFADAVDVTKVARQCYLSVSQLQRRFKHALGCSIAEYWRFKKLHRAKQLLSSKNLSIEAIAFAVGYENLPAFSRRFSKVFGESPSQWRTKALSANKMREMDNSN</sequence>
<evidence type="ECO:0000256" key="2">
    <source>
        <dbReference type="ARBA" id="ARBA00023125"/>
    </source>
</evidence>
<evidence type="ECO:0000256" key="1">
    <source>
        <dbReference type="ARBA" id="ARBA00023015"/>
    </source>
</evidence>
<evidence type="ECO:0000313" key="5">
    <source>
        <dbReference type="EMBL" id="KTC69694.1"/>
    </source>
</evidence>
<dbReference type="SUPFAM" id="SSF46689">
    <property type="entry name" value="Homeodomain-like"/>
    <property type="match status" value="2"/>
</dbReference>
<dbReference type="PROSITE" id="PS01124">
    <property type="entry name" value="HTH_ARAC_FAMILY_2"/>
    <property type="match status" value="1"/>
</dbReference>
<dbReference type="GO" id="GO:0003700">
    <property type="term" value="F:DNA-binding transcription factor activity"/>
    <property type="evidence" value="ECO:0007669"/>
    <property type="project" value="InterPro"/>
</dbReference>
<gene>
    <name evidence="5" type="ORF">Lboz_3210</name>
</gene>
<evidence type="ECO:0000313" key="6">
    <source>
        <dbReference type="Proteomes" id="UP000054695"/>
    </source>
</evidence>
<dbReference type="InterPro" id="IPR018060">
    <property type="entry name" value="HTH_AraC"/>
</dbReference>
<evidence type="ECO:0000256" key="3">
    <source>
        <dbReference type="ARBA" id="ARBA00023163"/>
    </source>
</evidence>
<dbReference type="PROSITE" id="PS00041">
    <property type="entry name" value="HTH_ARAC_FAMILY_1"/>
    <property type="match status" value="1"/>
</dbReference>
<feature type="domain" description="HTH araC/xylS-type" evidence="4">
    <location>
        <begin position="198"/>
        <end position="296"/>
    </location>
</feature>
<comment type="caution">
    <text evidence="5">The sequence shown here is derived from an EMBL/GenBank/DDBJ whole genome shotgun (WGS) entry which is preliminary data.</text>
</comment>
<dbReference type="PROSITE" id="PS51257">
    <property type="entry name" value="PROKAR_LIPOPROTEIN"/>
    <property type="match status" value="1"/>
</dbReference>
<dbReference type="PANTHER" id="PTHR46796">
    <property type="entry name" value="HTH-TYPE TRANSCRIPTIONAL ACTIVATOR RHAS-RELATED"/>
    <property type="match status" value="1"/>
</dbReference>
<dbReference type="InterPro" id="IPR020449">
    <property type="entry name" value="Tscrpt_reg_AraC-type_HTH"/>
</dbReference>
<dbReference type="GO" id="GO:0043565">
    <property type="term" value="F:sequence-specific DNA binding"/>
    <property type="evidence" value="ECO:0007669"/>
    <property type="project" value="InterPro"/>
</dbReference>
<accession>A0A0W0RF17</accession>
<keyword evidence="2" id="KW-0238">DNA-binding</keyword>
<dbReference type="PRINTS" id="PR00032">
    <property type="entry name" value="HTHARAC"/>
</dbReference>
<dbReference type="EMBL" id="LNXU01000045">
    <property type="protein sequence ID" value="KTC69694.1"/>
    <property type="molecule type" value="Genomic_DNA"/>
</dbReference>
<dbReference type="InterPro" id="IPR050204">
    <property type="entry name" value="AraC_XylS_family_regulators"/>
</dbReference>
<dbReference type="Pfam" id="PF12833">
    <property type="entry name" value="HTH_18"/>
    <property type="match status" value="1"/>
</dbReference>
<dbReference type="InterPro" id="IPR018062">
    <property type="entry name" value="HTH_AraC-typ_CS"/>
</dbReference>
<dbReference type="Gene3D" id="1.10.10.60">
    <property type="entry name" value="Homeodomain-like"/>
    <property type="match status" value="1"/>
</dbReference>
<dbReference type="Proteomes" id="UP000054695">
    <property type="component" value="Unassembled WGS sequence"/>
</dbReference>
<keyword evidence="1" id="KW-0805">Transcription regulation</keyword>
<dbReference type="AlphaFoldDB" id="A0A0W0RF17"/>